<protein>
    <submittedName>
        <fullName evidence="1">Uncharacterized protein</fullName>
    </submittedName>
</protein>
<sequence length="80" mass="8827">MSEERTSGAVDQEAFEKVIRDNLSPEGVAALVMALQPAGSIRATTPEGEQAVQQVLWFRNTLLEMIGVKTFNQQMDELGF</sequence>
<dbReference type="RefSeq" id="WP_145091944.1">
    <property type="nucleotide sequence ID" value="NZ_CP036274.1"/>
</dbReference>
<dbReference type="Proteomes" id="UP000315017">
    <property type="component" value="Chromosome"/>
</dbReference>
<evidence type="ECO:0000313" key="2">
    <source>
        <dbReference type="Proteomes" id="UP000315017"/>
    </source>
</evidence>
<dbReference type="KEGG" id="aagg:ETAA8_40100"/>
<dbReference type="EMBL" id="CP036274">
    <property type="protein sequence ID" value="QDU28904.1"/>
    <property type="molecule type" value="Genomic_DNA"/>
</dbReference>
<accession>A0A517YF96</accession>
<evidence type="ECO:0000313" key="1">
    <source>
        <dbReference type="EMBL" id="QDU28904.1"/>
    </source>
</evidence>
<gene>
    <name evidence="1" type="ORF">ETAA8_40100</name>
</gene>
<proteinExistence type="predicted"/>
<organism evidence="1 2">
    <name type="scientific">Anatilimnocola aggregata</name>
    <dbReference type="NCBI Taxonomy" id="2528021"/>
    <lineage>
        <taxon>Bacteria</taxon>
        <taxon>Pseudomonadati</taxon>
        <taxon>Planctomycetota</taxon>
        <taxon>Planctomycetia</taxon>
        <taxon>Pirellulales</taxon>
        <taxon>Pirellulaceae</taxon>
        <taxon>Anatilimnocola</taxon>
    </lineage>
</organism>
<reference evidence="1 2" key="1">
    <citation type="submission" date="2019-02" db="EMBL/GenBank/DDBJ databases">
        <title>Deep-cultivation of Planctomycetes and their phenomic and genomic characterization uncovers novel biology.</title>
        <authorList>
            <person name="Wiegand S."/>
            <person name="Jogler M."/>
            <person name="Boedeker C."/>
            <person name="Pinto D."/>
            <person name="Vollmers J."/>
            <person name="Rivas-Marin E."/>
            <person name="Kohn T."/>
            <person name="Peeters S.H."/>
            <person name="Heuer A."/>
            <person name="Rast P."/>
            <person name="Oberbeckmann S."/>
            <person name="Bunk B."/>
            <person name="Jeske O."/>
            <person name="Meyerdierks A."/>
            <person name="Storesund J.E."/>
            <person name="Kallscheuer N."/>
            <person name="Luecker S."/>
            <person name="Lage O.M."/>
            <person name="Pohl T."/>
            <person name="Merkel B.J."/>
            <person name="Hornburger P."/>
            <person name="Mueller R.-W."/>
            <person name="Bruemmer F."/>
            <person name="Labrenz M."/>
            <person name="Spormann A.M."/>
            <person name="Op den Camp H."/>
            <person name="Overmann J."/>
            <person name="Amann R."/>
            <person name="Jetten M.S.M."/>
            <person name="Mascher T."/>
            <person name="Medema M.H."/>
            <person name="Devos D.P."/>
            <person name="Kaster A.-K."/>
            <person name="Ovreas L."/>
            <person name="Rohde M."/>
            <person name="Galperin M.Y."/>
            <person name="Jogler C."/>
        </authorList>
    </citation>
    <scope>NUCLEOTIDE SEQUENCE [LARGE SCALE GENOMIC DNA]</scope>
    <source>
        <strain evidence="1 2">ETA_A8</strain>
    </source>
</reference>
<keyword evidence="2" id="KW-1185">Reference proteome</keyword>
<name>A0A517YF96_9BACT</name>
<dbReference type="AlphaFoldDB" id="A0A517YF96"/>